<evidence type="ECO:0000313" key="1">
    <source>
        <dbReference type="EMBL" id="KAK5624453.1"/>
    </source>
</evidence>
<reference evidence="1 2" key="1">
    <citation type="submission" date="2023-10" db="EMBL/GenBank/DDBJ databases">
        <title>Draft genome sequence of Xylaria bambusicola isolate GMP-LS, the root and basal stem rot pathogen of sugarcane in Indonesia.</title>
        <authorList>
            <person name="Selvaraj P."/>
            <person name="Muralishankar V."/>
            <person name="Muruganantham S."/>
            <person name="Sp S."/>
            <person name="Haryani S."/>
            <person name="Lau K.J.X."/>
            <person name="Naqvi N.I."/>
        </authorList>
    </citation>
    <scope>NUCLEOTIDE SEQUENCE [LARGE SCALE GENOMIC DNA]</scope>
    <source>
        <strain evidence="1">GMP-LS</strain>
    </source>
</reference>
<protein>
    <submittedName>
        <fullName evidence="1">Uncharacterized protein</fullName>
    </submittedName>
</protein>
<dbReference type="Proteomes" id="UP001305414">
    <property type="component" value="Unassembled WGS sequence"/>
</dbReference>
<dbReference type="AlphaFoldDB" id="A0AAN7UA98"/>
<keyword evidence="2" id="KW-1185">Reference proteome</keyword>
<sequence length="95" mass="10066">MPKEIPQAIPLVRLHVDVVHARAQAGLQVVGVVPEQVHDHAPGDGGEDGPGVVVDKGRGALLRYHGETAAGLHGQPCQGEHHARENVYDDLLVHA</sequence>
<accession>A0AAN7UA98</accession>
<comment type="caution">
    <text evidence="1">The sequence shown here is derived from an EMBL/GenBank/DDBJ whole genome shotgun (WGS) entry which is preliminary data.</text>
</comment>
<evidence type="ECO:0000313" key="2">
    <source>
        <dbReference type="Proteomes" id="UP001305414"/>
    </source>
</evidence>
<dbReference type="EMBL" id="JAWHQM010000001">
    <property type="protein sequence ID" value="KAK5624453.1"/>
    <property type="molecule type" value="Genomic_DNA"/>
</dbReference>
<name>A0AAN7UA98_9PEZI</name>
<proteinExistence type="predicted"/>
<organism evidence="1 2">
    <name type="scientific">Xylaria bambusicola</name>
    <dbReference type="NCBI Taxonomy" id="326684"/>
    <lineage>
        <taxon>Eukaryota</taxon>
        <taxon>Fungi</taxon>
        <taxon>Dikarya</taxon>
        <taxon>Ascomycota</taxon>
        <taxon>Pezizomycotina</taxon>
        <taxon>Sordariomycetes</taxon>
        <taxon>Xylariomycetidae</taxon>
        <taxon>Xylariales</taxon>
        <taxon>Xylariaceae</taxon>
        <taxon>Xylaria</taxon>
    </lineage>
</organism>
<gene>
    <name evidence="1" type="ORF">RRF57_000169</name>
</gene>